<dbReference type="GO" id="GO:0005524">
    <property type="term" value="F:ATP binding"/>
    <property type="evidence" value="ECO:0007669"/>
    <property type="project" value="UniProtKB-KW"/>
</dbReference>
<protein>
    <submittedName>
        <fullName evidence="5">Iron(3+)-hydroxamate import ATP-binding protein FhuC</fullName>
        <ecNumber evidence="5">3.6.3.34</ecNumber>
    </submittedName>
</protein>
<keyword evidence="6" id="KW-1185">Reference proteome</keyword>
<accession>A0A8H2QZ22</accession>
<dbReference type="InterPro" id="IPR003439">
    <property type="entry name" value="ABC_transporter-like_ATP-bd"/>
</dbReference>
<organism evidence="5 6">
    <name type="scientific">Urinicoccus massiliensis</name>
    <dbReference type="NCBI Taxonomy" id="1723382"/>
    <lineage>
        <taxon>Bacteria</taxon>
        <taxon>Bacillati</taxon>
        <taxon>Bacillota</taxon>
        <taxon>Tissierellia</taxon>
        <taxon>Tissierellales</taxon>
        <taxon>Peptoniphilaceae</taxon>
        <taxon>Urinicoccus</taxon>
    </lineage>
</organism>
<dbReference type="InterPro" id="IPR050153">
    <property type="entry name" value="Metal_Ion_Import_ABC"/>
</dbReference>
<sequence>MTLDVQNLSLTLSHKNLIKNISCSFQEGQLNGIIGINGSGKSMFLKSILGLQPSRGKVLYKGHPLDPSKYSYISQSNYIEANFTVFEIVLFGLYQDLLWKVQKDQAQKVMDILKDLHLEDIASRQFNTLSGGQQQMVLLAQALVKKPQLIFADEPTSALDIRNQLEYMTALRAYTLDNQATCLIVLHDLSLMCRYIDYFYLIERGQLIKEGTKDSILEKQTLEDLYAVTMDISATKTGYQSILPINIK</sequence>
<keyword evidence="5" id="KW-0378">Hydrolase</keyword>
<dbReference type="Gene3D" id="3.40.50.300">
    <property type="entry name" value="P-loop containing nucleotide triphosphate hydrolases"/>
    <property type="match status" value="1"/>
</dbReference>
<keyword evidence="1" id="KW-0813">Transport</keyword>
<dbReference type="InterPro" id="IPR017871">
    <property type="entry name" value="ABC_transporter-like_CS"/>
</dbReference>
<keyword evidence="2" id="KW-0547">Nucleotide-binding</keyword>
<dbReference type="InterPro" id="IPR003593">
    <property type="entry name" value="AAA+_ATPase"/>
</dbReference>
<dbReference type="GO" id="GO:0016887">
    <property type="term" value="F:ATP hydrolysis activity"/>
    <property type="evidence" value="ECO:0007669"/>
    <property type="project" value="InterPro"/>
</dbReference>
<evidence type="ECO:0000256" key="1">
    <source>
        <dbReference type="ARBA" id="ARBA00022448"/>
    </source>
</evidence>
<name>A0A8H2QZ22_9FIRM</name>
<dbReference type="Proteomes" id="UP000377798">
    <property type="component" value="Unassembled WGS sequence"/>
</dbReference>
<dbReference type="PANTHER" id="PTHR42734">
    <property type="entry name" value="METAL TRANSPORT SYSTEM ATP-BINDING PROTEIN TM_0124-RELATED"/>
    <property type="match status" value="1"/>
</dbReference>
<evidence type="ECO:0000259" key="4">
    <source>
        <dbReference type="PROSITE" id="PS50893"/>
    </source>
</evidence>
<dbReference type="EMBL" id="CAACYI010000001">
    <property type="protein sequence ID" value="VFB17339.1"/>
    <property type="molecule type" value="Genomic_DNA"/>
</dbReference>
<dbReference type="Pfam" id="PF00005">
    <property type="entry name" value="ABC_tran"/>
    <property type="match status" value="1"/>
</dbReference>
<feature type="domain" description="ABC transporter" evidence="4">
    <location>
        <begin position="3"/>
        <end position="229"/>
    </location>
</feature>
<evidence type="ECO:0000313" key="5">
    <source>
        <dbReference type="EMBL" id="VFB17339.1"/>
    </source>
</evidence>
<dbReference type="PROSITE" id="PS50893">
    <property type="entry name" value="ABC_TRANSPORTER_2"/>
    <property type="match status" value="1"/>
</dbReference>
<dbReference type="AlphaFoldDB" id="A0A8H2QZ22"/>
<dbReference type="PROSITE" id="PS00211">
    <property type="entry name" value="ABC_TRANSPORTER_1"/>
    <property type="match status" value="1"/>
</dbReference>
<keyword evidence="3 5" id="KW-0067">ATP-binding</keyword>
<evidence type="ECO:0000256" key="2">
    <source>
        <dbReference type="ARBA" id="ARBA00022741"/>
    </source>
</evidence>
<reference evidence="5 6" key="1">
    <citation type="submission" date="2019-02" db="EMBL/GenBank/DDBJ databases">
        <authorList>
            <consortium name="Pathogen Informatics"/>
        </authorList>
    </citation>
    <scope>NUCLEOTIDE SEQUENCE [LARGE SCALE GENOMIC DNA]</scope>
    <source>
        <strain evidence="5 6">3012STDY7089603</strain>
    </source>
</reference>
<comment type="caution">
    <text evidence="5">The sequence shown here is derived from an EMBL/GenBank/DDBJ whole genome shotgun (WGS) entry which is preliminary data.</text>
</comment>
<evidence type="ECO:0000256" key="3">
    <source>
        <dbReference type="ARBA" id="ARBA00022840"/>
    </source>
</evidence>
<dbReference type="SUPFAM" id="SSF52540">
    <property type="entry name" value="P-loop containing nucleoside triphosphate hydrolases"/>
    <property type="match status" value="1"/>
</dbReference>
<proteinExistence type="predicted"/>
<dbReference type="PANTHER" id="PTHR42734:SF21">
    <property type="entry name" value="IRON ABC TRANSPORTER, ATP-BINDING PROTEIN"/>
    <property type="match status" value="1"/>
</dbReference>
<dbReference type="SMART" id="SM00382">
    <property type="entry name" value="AAA"/>
    <property type="match status" value="1"/>
</dbReference>
<dbReference type="RefSeq" id="WP_052098910.1">
    <property type="nucleotide sequence ID" value="NZ_CAACYI010000001.1"/>
</dbReference>
<evidence type="ECO:0000313" key="6">
    <source>
        <dbReference type="Proteomes" id="UP000377798"/>
    </source>
</evidence>
<dbReference type="InterPro" id="IPR027417">
    <property type="entry name" value="P-loop_NTPase"/>
</dbReference>
<gene>
    <name evidence="5" type="primary">fhuC</name>
    <name evidence="5" type="ORF">NCTC13150_01927</name>
</gene>
<dbReference type="EC" id="3.6.3.34" evidence="5"/>